<name>A0A814C3R0_9BILA</name>
<proteinExistence type="predicted"/>
<gene>
    <name evidence="1" type="ORF">OXX778_LOCUS13185</name>
</gene>
<comment type="caution">
    <text evidence="1">The sequence shown here is derived from an EMBL/GenBank/DDBJ whole genome shotgun (WGS) entry which is preliminary data.</text>
</comment>
<reference evidence="1" key="1">
    <citation type="submission" date="2021-02" db="EMBL/GenBank/DDBJ databases">
        <authorList>
            <person name="Nowell W R."/>
        </authorList>
    </citation>
    <scope>NUCLEOTIDE SEQUENCE</scope>
    <source>
        <strain evidence="1">Ploen Becks lab</strain>
    </source>
</reference>
<sequence>MSHFCPKCFYSVAEKRYIKNKTIR</sequence>
<dbReference type="Proteomes" id="UP000663879">
    <property type="component" value="Unassembled WGS sequence"/>
</dbReference>
<dbReference type="AlphaFoldDB" id="A0A814C3R0"/>
<feature type="non-terminal residue" evidence="1">
    <location>
        <position position="1"/>
    </location>
</feature>
<dbReference type="EMBL" id="CAJNOC010002490">
    <property type="protein sequence ID" value="CAF0936408.1"/>
    <property type="molecule type" value="Genomic_DNA"/>
</dbReference>
<protein>
    <submittedName>
        <fullName evidence="1">Uncharacterized protein</fullName>
    </submittedName>
</protein>
<evidence type="ECO:0000313" key="2">
    <source>
        <dbReference type="Proteomes" id="UP000663879"/>
    </source>
</evidence>
<organism evidence="1 2">
    <name type="scientific">Brachionus calyciflorus</name>
    <dbReference type="NCBI Taxonomy" id="104777"/>
    <lineage>
        <taxon>Eukaryota</taxon>
        <taxon>Metazoa</taxon>
        <taxon>Spiralia</taxon>
        <taxon>Gnathifera</taxon>
        <taxon>Rotifera</taxon>
        <taxon>Eurotatoria</taxon>
        <taxon>Monogononta</taxon>
        <taxon>Pseudotrocha</taxon>
        <taxon>Ploima</taxon>
        <taxon>Brachionidae</taxon>
        <taxon>Brachionus</taxon>
    </lineage>
</organism>
<keyword evidence="2" id="KW-1185">Reference proteome</keyword>
<accession>A0A814C3R0</accession>
<evidence type="ECO:0000313" key="1">
    <source>
        <dbReference type="EMBL" id="CAF0936408.1"/>
    </source>
</evidence>